<reference evidence="2 3" key="1">
    <citation type="journal article" date="2006" name="Science">
        <title>Phytophthora genome sequences uncover evolutionary origins and mechanisms of pathogenesis.</title>
        <authorList>
            <person name="Tyler B.M."/>
            <person name="Tripathy S."/>
            <person name="Zhang X."/>
            <person name="Dehal P."/>
            <person name="Jiang R.H."/>
            <person name="Aerts A."/>
            <person name="Arredondo F.D."/>
            <person name="Baxter L."/>
            <person name="Bensasson D."/>
            <person name="Beynon J.L."/>
            <person name="Chapman J."/>
            <person name="Damasceno C.M."/>
            <person name="Dorrance A.E."/>
            <person name="Dou D."/>
            <person name="Dickerman A.W."/>
            <person name="Dubchak I.L."/>
            <person name="Garbelotto M."/>
            <person name="Gijzen M."/>
            <person name="Gordon S.G."/>
            <person name="Govers F."/>
            <person name="Grunwald N.J."/>
            <person name="Huang W."/>
            <person name="Ivors K.L."/>
            <person name="Jones R.W."/>
            <person name="Kamoun S."/>
            <person name="Krampis K."/>
            <person name="Lamour K.H."/>
            <person name="Lee M.K."/>
            <person name="McDonald W.H."/>
            <person name="Medina M."/>
            <person name="Meijer H.J."/>
            <person name="Nordberg E.K."/>
            <person name="Maclean D.J."/>
            <person name="Ospina-Giraldo M.D."/>
            <person name="Morris P.F."/>
            <person name="Phuntumart V."/>
            <person name="Putnam N.H."/>
            <person name="Rash S."/>
            <person name="Rose J.K."/>
            <person name="Sakihama Y."/>
            <person name="Salamov A.A."/>
            <person name="Savidor A."/>
            <person name="Scheuring C.F."/>
            <person name="Smith B.M."/>
            <person name="Sobral B.W."/>
            <person name="Terry A."/>
            <person name="Torto-Alalibo T.A."/>
            <person name="Win J."/>
            <person name="Xu Z."/>
            <person name="Zhang H."/>
            <person name="Grigoriev I.V."/>
            <person name="Rokhsar D.S."/>
            <person name="Boore J.L."/>
        </authorList>
    </citation>
    <scope>NUCLEOTIDE SEQUENCE [LARGE SCALE GENOMIC DNA]</scope>
    <source>
        <strain evidence="2 3">P6497</strain>
    </source>
</reference>
<keyword evidence="3" id="KW-1185">Reference proteome</keyword>
<protein>
    <submittedName>
        <fullName evidence="2">Uncharacterized protein</fullName>
    </submittedName>
</protein>
<sequence length="119" mass="13510">SFQNQELPDVKELFREELRMNMSTTDIDARVIEYFHLCNSLIKNMLQAHREFAAERTEEQGGQSGRAAAKGAPKERCFHSGGPHYLSKCPMVTPAERDKLLADHKQDSKGDSTDKGRHH</sequence>
<dbReference type="Proteomes" id="UP000002640">
    <property type="component" value="Unassembled WGS sequence"/>
</dbReference>
<dbReference type="AlphaFoldDB" id="G4ZSM0"/>
<dbReference type="EMBL" id="JH159156">
    <property type="protein sequence ID" value="EGZ14242.1"/>
    <property type="molecule type" value="Genomic_DNA"/>
</dbReference>
<dbReference type="RefSeq" id="XP_009531671.1">
    <property type="nucleotide sequence ID" value="XM_009533376.1"/>
</dbReference>
<accession>G4ZSM0</accession>
<dbReference type="SMR" id="G4ZSM0"/>
<feature type="non-terminal residue" evidence="2">
    <location>
        <position position="1"/>
    </location>
</feature>
<evidence type="ECO:0000313" key="2">
    <source>
        <dbReference type="EMBL" id="EGZ14242.1"/>
    </source>
</evidence>
<dbReference type="GeneID" id="20659253"/>
<gene>
    <name evidence="2" type="ORF">PHYSODRAFT_511565</name>
</gene>
<evidence type="ECO:0000256" key="1">
    <source>
        <dbReference type="SAM" id="MobiDB-lite"/>
    </source>
</evidence>
<dbReference type="KEGG" id="psoj:PHYSODRAFT_511565"/>
<dbReference type="InParanoid" id="G4ZSM0"/>
<feature type="region of interest" description="Disordered" evidence="1">
    <location>
        <begin position="96"/>
        <end position="119"/>
    </location>
</feature>
<evidence type="ECO:0000313" key="3">
    <source>
        <dbReference type="Proteomes" id="UP000002640"/>
    </source>
</evidence>
<name>G4ZSM0_PHYSP</name>
<organism evidence="2 3">
    <name type="scientific">Phytophthora sojae (strain P6497)</name>
    <name type="common">Soybean stem and root rot agent</name>
    <name type="synonym">Phytophthora megasperma f. sp. glycines</name>
    <dbReference type="NCBI Taxonomy" id="1094619"/>
    <lineage>
        <taxon>Eukaryota</taxon>
        <taxon>Sar</taxon>
        <taxon>Stramenopiles</taxon>
        <taxon>Oomycota</taxon>
        <taxon>Peronosporomycetes</taxon>
        <taxon>Peronosporales</taxon>
        <taxon>Peronosporaceae</taxon>
        <taxon>Phytophthora</taxon>
    </lineage>
</organism>
<proteinExistence type="predicted"/>
<feature type="region of interest" description="Disordered" evidence="1">
    <location>
        <begin position="54"/>
        <end position="76"/>
    </location>
</feature>